<evidence type="ECO:0000259" key="9">
    <source>
        <dbReference type="Pfam" id="PF00105"/>
    </source>
</evidence>
<dbReference type="AlphaFoldDB" id="A0A9D4QNB4"/>
<gene>
    <name evidence="10" type="ORF">DPMN_110685</name>
</gene>
<evidence type="ECO:0000256" key="7">
    <source>
        <dbReference type="ARBA" id="ARBA00023170"/>
    </source>
</evidence>
<evidence type="ECO:0000256" key="1">
    <source>
        <dbReference type="ARBA" id="ARBA00022723"/>
    </source>
</evidence>
<reference evidence="10" key="1">
    <citation type="journal article" date="2019" name="bioRxiv">
        <title>The Genome of the Zebra Mussel, Dreissena polymorpha: A Resource for Invasive Species Research.</title>
        <authorList>
            <person name="McCartney M.A."/>
            <person name="Auch B."/>
            <person name="Kono T."/>
            <person name="Mallez S."/>
            <person name="Zhang Y."/>
            <person name="Obille A."/>
            <person name="Becker A."/>
            <person name="Abrahante J.E."/>
            <person name="Garbe J."/>
            <person name="Badalamenti J.P."/>
            <person name="Herman A."/>
            <person name="Mangelson H."/>
            <person name="Liachko I."/>
            <person name="Sullivan S."/>
            <person name="Sone E.D."/>
            <person name="Koren S."/>
            <person name="Silverstein K.A.T."/>
            <person name="Beckman K.B."/>
            <person name="Gohl D.M."/>
        </authorList>
    </citation>
    <scope>NUCLEOTIDE SEQUENCE</scope>
    <source>
        <strain evidence="10">Duluth1</strain>
        <tissue evidence="10">Whole animal</tissue>
    </source>
</reference>
<keyword evidence="1" id="KW-0479">Metal-binding</keyword>
<dbReference type="Proteomes" id="UP000828390">
    <property type="component" value="Unassembled WGS sequence"/>
</dbReference>
<dbReference type="GO" id="GO:0003700">
    <property type="term" value="F:DNA-binding transcription factor activity"/>
    <property type="evidence" value="ECO:0007669"/>
    <property type="project" value="InterPro"/>
</dbReference>
<keyword evidence="7" id="KW-0675">Receptor</keyword>
<protein>
    <recommendedName>
        <fullName evidence="9">Nuclear receptor domain-containing protein</fullName>
    </recommendedName>
</protein>
<evidence type="ECO:0000256" key="3">
    <source>
        <dbReference type="ARBA" id="ARBA00022833"/>
    </source>
</evidence>
<dbReference type="EMBL" id="JAIWYP010000004">
    <property type="protein sequence ID" value="KAH3837299.1"/>
    <property type="molecule type" value="Genomic_DNA"/>
</dbReference>
<dbReference type="GO" id="GO:0008270">
    <property type="term" value="F:zinc ion binding"/>
    <property type="evidence" value="ECO:0007669"/>
    <property type="project" value="UniProtKB-KW"/>
</dbReference>
<keyword evidence="11" id="KW-1185">Reference proteome</keyword>
<feature type="domain" description="Nuclear receptor" evidence="9">
    <location>
        <begin position="12"/>
        <end position="35"/>
    </location>
</feature>
<dbReference type="Gene3D" id="3.30.50.10">
    <property type="entry name" value="Erythroid Transcription Factor GATA-1, subunit A"/>
    <property type="match status" value="1"/>
</dbReference>
<proteinExistence type="predicted"/>
<dbReference type="SUPFAM" id="SSF57716">
    <property type="entry name" value="Glucocorticoid receptor-like (DNA-binding domain)"/>
    <property type="match status" value="1"/>
</dbReference>
<dbReference type="InterPro" id="IPR013088">
    <property type="entry name" value="Znf_NHR/GATA"/>
</dbReference>
<evidence type="ECO:0000256" key="8">
    <source>
        <dbReference type="ARBA" id="ARBA00023242"/>
    </source>
</evidence>
<keyword evidence="4" id="KW-0805">Transcription regulation</keyword>
<keyword evidence="6" id="KW-0804">Transcription</keyword>
<evidence type="ECO:0000256" key="6">
    <source>
        <dbReference type="ARBA" id="ARBA00023163"/>
    </source>
</evidence>
<dbReference type="InterPro" id="IPR001628">
    <property type="entry name" value="Znf_hrmn_rcpt"/>
</dbReference>
<name>A0A9D4QNB4_DREPO</name>
<organism evidence="10 11">
    <name type="scientific">Dreissena polymorpha</name>
    <name type="common">Zebra mussel</name>
    <name type="synonym">Mytilus polymorpha</name>
    <dbReference type="NCBI Taxonomy" id="45954"/>
    <lineage>
        <taxon>Eukaryota</taxon>
        <taxon>Metazoa</taxon>
        <taxon>Spiralia</taxon>
        <taxon>Lophotrochozoa</taxon>
        <taxon>Mollusca</taxon>
        <taxon>Bivalvia</taxon>
        <taxon>Autobranchia</taxon>
        <taxon>Heteroconchia</taxon>
        <taxon>Euheterodonta</taxon>
        <taxon>Imparidentia</taxon>
        <taxon>Neoheterodontei</taxon>
        <taxon>Myida</taxon>
        <taxon>Dreissenoidea</taxon>
        <taxon>Dreissenidae</taxon>
        <taxon>Dreissena</taxon>
    </lineage>
</organism>
<evidence type="ECO:0000313" key="10">
    <source>
        <dbReference type="EMBL" id="KAH3837299.1"/>
    </source>
</evidence>
<comment type="caution">
    <text evidence="10">The sequence shown here is derived from an EMBL/GenBank/DDBJ whole genome shotgun (WGS) entry which is preliminary data.</text>
</comment>
<sequence>MPLGVVPFPFGRCRICKDRATGLHYGVATCEGCKVCVLYQYALLKFKWACTIW</sequence>
<reference evidence="10" key="2">
    <citation type="submission" date="2020-11" db="EMBL/GenBank/DDBJ databases">
        <authorList>
            <person name="McCartney M.A."/>
            <person name="Auch B."/>
            <person name="Kono T."/>
            <person name="Mallez S."/>
            <person name="Becker A."/>
            <person name="Gohl D.M."/>
            <person name="Silverstein K.A.T."/>
            <person name="Koren S."/>
            <person name="Bechman K.B."/>
            <person name="Herman A."/>
            <person name="Abrahante J.E."/>
            <person name="Garbe J."/>
        </authorList>
    </citation>
    <scope>NUCLEOTIDE SEQUENCE</scope>
    <source>
        <strain evidence="10">Duluth1</strain>
        <tissue evidence="10">Whole animal</tissue>
    </source>
</reference>
<evidence type="ECO:0000313" key="11">
    <source>
        <dbReference type="Proteomes" id="UP000828390"/>
    </source>
</evidence>
<keyword evidence="8" id="KW-0539">Nucleus</keyword>
<evidence type="ECO:0000256" key="5">
    <source>
        <dbReference type="ARBA" id="ARBA00023125"/>
    </source>
</evidence>
<keyword evidence="5" id="KW-0238">DNA-binding</keyword>
<keyword evidence="2" id="KW-0863">Zinc-finger</keyword>
<keyword evidence="3" id="KW-0862">Zinc</keyword>
<dbReference type="GO" id="GO:0043565">
    <property type="term" value="F:sequence-specific DNA binding"/>
    <property type="evidence" value="ECO:0007669"/>
    <property type="project" value="InterPro"/>
</dbReference>
<evidence type="ECO:0000256" key="2">
    <source>
        <dbReference type="ARBA" id="ARBA00022771"/>
    </source>
</evidence>
<dbReference type="Pfam" id="PF00105">
    <property type="entry name" value="zf-C4"/>
    <property type="match status" value="1"/>
</dbReference>
<accession>A0A9D4QNB4</accession>
<evidence type="ECO:0000256" key="4">
    <source>
        <dbReference type="ARBA" id="ARBA00023015"/>
    </source>
</evidence>